<gene>
    <name evidence="8" type="ORF">H257_13562</name>
</gene>
<dbReference type="STRING" id="112090.W4FW74"/>
<evidence type="ECO:0000256" key="5">
    <source>
        <dbReference type="PIRSR" id="PIRSR037091-1"/>
    </source>
</evidence>
<evidence type="ECO:0000256" key="1">
    <source>
        <dbReference type="ARBA" id="ARBA00004308"/>
    </source>
</evidence>
<dbReference type="VEuPathDB" id="FungiDB:H257_13562"/>
<dbReference type="EMBL" id="KI913162">
    <property type="protein sequence ID" value="ETV71176.1"/>
    <property type="molecule type" value="Genomic_DNA"/>
</dbReference>
<dbReference type="GO" id="GO:0006886">
    <property type="term" value="P:intracellular protein transport"/>
    <property type="evidence" value="ECO:0007669"/>
    <property type="project" value="UniProtKB-UniRule"/>
</dbReference>
<accession>W4FW74</accession>
<evidence type="ECO:0000256" key="2">
    <source>
        <dbReference type="ARBA" id="ARBA00022448"/>
    </source>
</evidence>
<dbReference type="Pfam" id="PF01602">
    <property type="entry name" value="Adaptin_N"/>
    <property type="match status" value="1"/>
</dbReference>
<dbReference type="RefSeq" id="XP_009839422.1">
    <property type="nucleotide sequence ID" value="XM_009841120.1"/>
</dbReference>
<reference evidence="8" key="1">
    <citation type="submission" date="2013-12" db="EMBL/GenBank/DDBJ databases">
        <title>The Genome Sequence of Aphanomyces astaci APO3.</title>
        <authorList>
            <consortium name="The Broad Institute Genomics Platform"/>
            <person name="Russ C."/>
            <person name="Tyler B."/>
            <person name="van West P."/>
            <person name="Dieguez-Uribeondo J."/>
            <person name="Young S.K."/>
            <person name="Zeng Q."/>
            <person name="Gargeya S."/>
            <person name="Fitzgerald M."/>
            <person name="Abouelleil A."/>
            <person name="Alvarado L."/>
            <person name="Chapman S.B."/>
            <person name="Gainer-Dewar J."/>
            <person name="Goldberg J."/>
            <person name="Griggs A."/>
            <person name="Gujja S."/>
            <person name="Hansen M."/>
            <person name="Howarth C."/>
            <person name="Imamovic A."/>
            <person name="Ireland A."/>
            <person name="Larimer J."/>
            <person name="McCowan C."/>
            <person name="Murphy C."/>
            <person name="Pearson M."/>
            <person name="Poon T.W."/>
            <person name="Priest M."/>
            <person name="Roberts A."/>
            <person name="Saif S."/>
            <person name="Shea T."/>
            <person name="Sykes S."/>
            <person name="Wortman J."/>
            <person name="Nusbaum C."/>
            <person name="Birren B."/>
        </authorList>
    </citation>
    <scope>NUCLEOTIDE SEQUENCE [LARGE SCALE GENOMIC DNA]</scope>
    <source>
        <strain evidence="8">APO3</strain>
    </source>
</reference>
<feature type="compositionally biased region" description="Basic residues" evidence="6">
    <location>
        <begin position="833"/>
        <end position="843"/>
    </location>
</feature>
<feature type="binding site" evidence="5">
    <location>
        <position position="40"/>
    </location>
    <ligand>
        <name>a 1,2-diacyl-sn-glycero-3-phospho-(1D-myo-inositol-3,4,5-trisphosphate)</name>
        <dbReference type="ChEBI" id="CHEBI:57836"/>
    </ligand>
</feature>
<dbReference type="InterPro" id="IPR011989">
    <property type="entry name" value="ARM-like"/>
</dbReference>
<feature type="compositionally biased region" description="Low complexity" evidence="6">
    <location>
        <begin position="738"/>
        <end position="760"/>
    </location>
</feature>
<dbReference type="SMART" id="SM01356">
    <property type="entry name" value="AP4E_app_platf"/>
    <property type="match status" value="1"/>
</dbReference>
<keyword evidence="3" id="KW-0653">Protein transport</keyword>
<dbReference type="Pfam" id="PF14807">
    <property type="entry name" value="AP4E_app_platf"/>
    <property type="match status" value="1"/>
</dbReference>
<evidence type="ECO:0000256" key="6">
    <source>
        <dbReference type="SAM" id="MobiDB-lite"/>
    </source>
</evidence>
<dbReference type="AlphaFoldDB" id="W4FW74"/>
<keyword evidence="2" id="KW-0813">Transport</keyword>
<dbReference type="InterPro" id="IPR002553">
    <property type="entry name" value="Clathrin/coatomer_adapt-like_N"/>
</dbReference>
<dbReference type="GO" id="GO:0030122">
    <property type="term" value="C:AP-2 adaptor complex"/>
    <property type="evidence" value="ECO:0007669"/>
    <property type="project" value="InterPro"/>
</dbReference>
<dbReference type="InterPro" id="IPR028269">
    <property type="entry name" value="AP4E1_C"/>
</dbReference>
<comment type="subcellular location">
    <subcellularLocation>
        <location evidence="1">Endomembrane system</location>
    </subcellularLocation>
</comment>
<dbReference type="InterPro" id="IPR016024">
    <property type="entry name" value="ARM-type_fold"/>
</dbReference>
<dbReference type="GeneID" id="20815558"/>
<evidence type="ECO:0000256" key="3">
    <source>
        <dbReference type="ARBA" id="ARBA00022927"/>
    </source>
</evidence>
<dbReference type="GO" id="GO:0035615">
    <property type="term" value="F:clathrin adaptor activity"/>
    <property type="evidence" value="ECO:0007669"/>
    <property type="project" value="InterPro"/>
</dbReference>
<keyword evidence="4" id="KW-0472">Membrane</keyword>
<feature type="domain" description="AP-4 complex subunit epsilon-1 C-terminal" evidence="7">
    <location>
        <begin position="946"/>
        <end position="1050"/>
    </location>
</feature>
<feature type="region of interest" description="Disordered" evidence="6">
    <location>
        <begin position="811"/>
        <end position="870"/>
    </location>
</feature>
<feature type="compositionally biased region" description="Low complexity" evidence="6">
    <location>
        <begin position="861"/>
        <end position="870"/>
    </location>
</feature>
<dbReference type="InterPro" id="IPR050840">
    <property type="entry name" value="Adaptor_Complx_Large_Subunit"/>
</dbReference>
<organism evidence="8">
    <name type="scientific">Aphanomyces astaci</name>
    <name type="common">Crayfish plague agent</name>
    <dbReference type="NCBI Taxonomy" id="112090"/>
    <lineage>
        <taxon>Eukaryota</taxon>
        <taxon>Sar</taxon>
        <taxon>Stramenopiles</taxon>
        <taxon>Oomycota</taxon>
        <taxon>Saprolegniomycetes</taxon>
        <taxon>Saprolegniales</taxon>
        <taxon>Verrucalvaceae</taxon>
        <taxon>Aphanomyces</taxon>
    </lineage>
</organism>
<proteinExistence type="predicted"/>
<protein>
    <recommendedName>
        <fullName evidence="7">AP-4 complex subunit epsilon-1 C-terminal domain-containing protein</fullName>
    </recommendedName>
</protein>
<dbReference type="PANTHER" id="PTHR22780">
    <property type="entry name" value="ADAPTIN, ALPHA/GAMMA/EPSILON"/>
    <property type="match status" value="1"/>
</dbReference>
<evidence type="ECO:0000313" key="8">
    <source>
        <dbReference type="EMBL" id="ETV71176.1"/>
    </source>
</evidence>
<evidence type="ECO:0000256" key="4">
    <source>
        <dbReference type="ARBA" id="ARBA00023136"/>
    </source>
</evidence>
<dbReference type="Gene3D" id="1.25.10.10">
    <property type="entry name" value="Leucine-rich Repeat Variant"/>
    <property type="match status" value="1"/>
</dbReference>
<dbReference type="OrthoDB" id="29308at2759"/>
<evidence type="ECO:0000259" key="7">
    <source>
        <dbReference type="SMART" id="SM01356"/>
    </source>
</evidence>
<sequence>MSGSHLSKDFFELVKSIGESKSKQEEDRIIVSEVAQLKRKMTELSQASNSQAAQANKKKQKEFLIRLMYVEMLGHDASFGYIKAVEMTASTNLIQKRVGYLTCSLTLSPTHEFRFMIINQLQRDLQSANHLEVCSALMAVCKLVTTEMIPAVQPMIIESLRHDIELVRKKAVMALHRFHQLNPDSVAGLGDSLRRTLCDRDPSVMGAALCLLHDVAVITPSAYKDLVPSYVSILKQITEHRLPREFDYHRIPAPWIQIRLLKILALLGQADQATSEGMYEVLHDVMRRADTGINVGYAIIYECVRTVTTIYPNSTLLDAAAASISRFISSDNHNLKYLGVTGLAAIVKDHPRYAAAHQMAVIDCLEDPDETLKRKTLDLLYRMTNPVNVEFIVAKLTTFLREATDVFLRTELVSRITQCAERFAPSNAWYIQTMTNVFELGGDLVKVEVAHNLMRLIAEGSGDDEDQDAELRRDAVDTYLELLEKPVLPDILVCTMAWVLGEYGYLSEAMHVDEIAERLCELIDRPFDNEDVTRSYIVSAVTKLLAQLEGGTGLPVAEAMMHKYKTSRHIDLQQRCLEYLALKPYPQLVARTHPVDASCEDLDVDVNLSFLQAFVDTALAKGAPRYDPPDDLDDDDGFGGRRDHVQLNIEAYKKPELPYSGVKLQSNDPLGAGVPWAPPGGGGPTSTYPAAGPASTYGGAAGAPPVVAGAGWGSQQKSVRNVWGPTGINANEPPPQQHQPQPYGSNQPPYGGGYPQHQQPPQGPPPSQYGGGPSSTYHSEYRPDDEDTDDEPVVDERAVMAASLFGGVPGAAPPAAKRGSVKADVPSSLSRKSTVKKTIKRKSAKAESDQGGFLNAPPAPQQQQQQQQPAHVDLLDISFDSNYASNPLPSTNNYLDPFAPQPAAAATVISPSQAREVPLDPFQMSGLISSIVPDSTKFQHQGRALEPWLISTQEFGGRWGSCPCEVKSNVATTTIRTLDDFCHRIHASDINPVEAIPQTSEVIAAGRVQNPESVALIHCKVRQGGLDLTVRTADPAFSNSLSAFLGQILK</sequence>
<dbReference type="SUPFAM" id="SSF48371">
    <property type="entry name" value="ARM repeat"/>
    <property type="match status" value="1"/>
</dbReference>
<name>W4FW74_APHAT</name>
<feature type="region of interest" description="Disordered" evidence="6">
    <location>
        <begin position="670"/>
        <end position="689"/>
    </location>
</feature>
<feature type="region of interest" description="Disordered" evidence="6">
    <location>
        <begin position="708"/>
        <end position="791"/>
    </location>
</feature>
<dbReference type="GO" id="GO:0072583">
    <property type="term" value="P:clathrin-dependent endocytosis"/>
    <property type="evidence" value="ECO:0007669"/>
    <property type="project" value="InterPro"/>
</dbReference>